<gene>
    <name evidence="2" type="ORF">KAK11_12990</name>
</gene>
<evidence type="ECO:0000313" key="3">
    <source>
        <dbReference type="Proteomes" id="UP000672097"/>
    </source>
</evidence>
<dbReference type="InterPro" id="IPR007607">
    <property type="entry name" value="BacA/B"/>
</dbReference>
<organism evidence="2 3">
    <name type="scientific">Ideonella paludis</name>
    <dbReference type="NCBI Taxonomy" id="1233411"/>
    <lineage>
        <taxon>Bacteria</taxon>
        <taxon>Pseudomonadati</taxon>
        <taxon>Pseudomonadota</taxon>
        <taxon>Betaproteobacteria</taxon>
        <taxon>Burkholderiales</taxon>
        <taxon>Sphaerotilaceae</taxon>
        <taxon>Ideonella</taxon>
    </lineage>
</organism>
<name>A0ABS5DYN3_9BURK</name>
<dbReference type="Proteomes" id="UP000672097">
    <property type="component" value="Unassembled WGS sequence"/>
</dbReference>
<dbReference type="PANTHER" id="PTHR35024:SF4">
    <property type="entry name" value="POLYMER-FORMING CYTOSKELETAL PROTEIN"/>
    <property type="match status" value="1"/>
</dbReference>
<evidence type="ECO:0000256" key="1">
    <source>
        <dbReference type="ARBA" id="ARBA00044755"/>
    </source>
</evidence>
<reference evidence="2 3" key="1">
    <citation type="submission" date="2021-04" db="EMBL/GenBank/DDBJ databases">
        <title>The genome sequence of type strain Ideonella paludis KCTC 32238.</title>
        <authorList>
            <person name="Liu Y."/>
        </authorList>
    </citation>
    <scope>NUCLEOTIDE SEQUENCE [LARGE SCALE GENOMIC DNA]</scope>
    <source>
        <strain evidence="2 3">KCTC 32238</strain>
    </source>
</reference>
<dbReference type="PANTHER" id="PTHR35024">
    <property type="entry name" value="HYPOTHETICAL CYTOSOLIC PROTEIN"/>
    <property type="match status" value="1"/>
</dbReference>
<dbReference type="RefSeq" id="WP_210809553.1">
    <property type="nucleotide sequence ID" value="NZ_JAGQDG010000004.1"/>
</dbReference>
<dbReference type="EMBL" id="JAGQDG010000004">
    <property type="protein sequence ID" value="MBQ0936249.1"/>
    <property type="molecule type" value="Genomic_DNA"/>
</dbReference>
<evidence type="ECO:0000313" key="2">
    <source>
        <dbReference type="EMBL" id="MBQ0936249.1"/>
    </source>
</evidence>
<proteinExistence type="inferred from homology"/>
<dbReference type="Pfam" id="PF04519">
    <property type="entry name" value="Bactofilin"/>
    <property type="match status" value="1"/>
</dbReference>
<sequence length="143" mass="15323">MSNHDNHRPPARLVPAEQLNNISSLIAEGAVFEGNFSSREDLGLKIDGVLKGNISFANGGTVHIGPTGLIDNTTIEADHILLEGQVRGTLMARKTLEITGTATLLGDALYDALLDIHPRAKLRGKVEFRGDLELRTAEGTGSR</sequence>
<accession>A0ABS5DYN3</accession>
<protein>
    <submittedName>
        <fullName evidence="2">Polymer-forming cytoskeletal protein</fullName>
    </submittedName>
</protein>
<comment type="caution">
    <text evidence="2">The sequence shown here is derived from an EMBL/GenBank/DDBJ whole genome shotgun (WGS) entry which is preliminary data.</text>
</comment>
<comment type="similarity">
    <text evidence="1">Belongs to the bactofilin family.</text>
</comment>
<keyword evidence="3" id="KW-1185">Reference proteome</keyword>